<dbReference type="Pfam" id="PF13853">
    <property type="entry name" value="7tm_4"/>
    <property type="match status" value="1"/>
</dbReference>
<feature type="domain" description="G-protein coupled receptors family 1 profile" evidence="10">
    <location>
        <begin position="41"/>
        <end position="289"/>
    </location>
</feature>
<evidence type="ECO:0000256" key="9">
    <source>
        <dbReference type="SAM" id="Phobius"/>
    </source>
</evidence>
<dbReference type="GeneTree" id="ENSGT01050000244869"/>
<dbReference type="PANTHER" id="PTHR26453">
    <property type="entry name" value="OLFACTORY RECEPTOR"/>
    <property type="match status" value="1"/>
</dbReference>
<evidence type="ECO:0000256" key="5">
    <source>
        <dbReference type="ARBA" id="ARBA00022725"/>
    </source>
</evidence>
<dbReference type="PROSITE" id="PS50262">
    <property type="entry name" value="G_PROTEIN_RECEP_F1_2"/>
    <property type="match status" value="1"/>
</dbReference>
<dbReference type="Gene3D" id="1.20.1070.10">
    <property type="entry name" value="Rhodopsin 7-helix transmembrane proteins"/>
    <property type="match status" value="1"/>
</dbReference>
<feature type="transmembrane region" description="Helical" evidence="9">
    <location>
        <begin position="273"/>
        <end position="291"/>
    </location>
</feature>
<dbReference type="GO" id="GO:0005886">
    <property type="term" value="C:plasma membrane"/>
    <property type="evidence" value="ECO:0007669"/>
    <property type="project" value="UniProtKB-SubCell"/>
</dbReference>
<reference evidence="11" key="1">
    <citation type="submission" date="2025-08" db="UniProtKB">
        <authorList>
            <consortium name="Ensembl"/>
        </authorList>
    </citation>
    <scope>IDENTIFICATION</scope>
</reference>
<evidence type="ECO:0000256" key="2">
    <source>
        <dbReference type="ARBA" id="ARBA00022475"/>
    </source>
</evidence>
<keyword evidence="12" id="KW-1185">Reference proteome</keyword>
<evidence type="ECO:0000313" key="11">
    <source>
        <dbReference type="Ensembl" id="ENSSPUP00000012889.1"/>
    </source>
</evidence>
<feature type="transmembrane region" description="Helical" evidence="9">
    <location>
        <begin position="60"/>
        <end position="82"/>
    </location>
</feature>
<keyword evidence="8" id="KW-0807">Transducer</keyword>
<keyword evidence="5" id="KW-0552">Olfaction</keyword>
<dbReference type="AlphaFoldDB" id="A0A8D0GRU4"/>
<feature type="transmembrane region" description="Helical" evidence="9">
    <location>
        <begin position="239"/>
        <end position="261"/>
    </location>
</feature>
<comment type="subcellular location">
    <subcellularLocation>
        <location evidence="1">Cell membrane</location>
        <topology evidence="1">Multi-pass membrane protein</topology>
    </subcellularLocation>
</comment>
<keyword evidence="6 9" id="KW-1133">Transmembrane helix</keyword>
<accession>A0A8D0GRU4</accession>
<dbReference type="GO" id="GO:0004930">
    <property type="term" value="F:G protein-coupled receptor activity"/>
    <property type="evidence" value="ECO:0007669"/>
    <property type="project" value="InterPro"/>
</dbReference>
<dbReference type="FunFam" id="1.20.1070.10:FF:000001">
    <property type="entry name" value="Olfactory receptor"/>
    <property type="match status" value="1"/>
</dbReference>
<keyword evidence="3" id="KW-0716">Sensory transduction</keyword>
<name>A0A8D0GRU4_SPHPU</name>
<dbReference type="PRINTS" id="PR00237">
    <property type="entry name" value="GPCRRHODOPSN"/>
</dbReference>
<feature type="transmembrane region" description="Helical" evidence="9">
    <location>
        <begin position="25"/>
        <end position="48"/>
    </location>
</feature>
<keyword evidence="4 9" id="KW-0812">Transmembrane</keyword>
<dbReference type="InterPro" id="IPR000276">
    <property type="entry name" value="GPCR_Rhodpsn"/>
</dbReference>
<dbReference type="OMA" id="SMMSGCS"/>
<dbReference type="InterPro" id="IPR000725">
    <property type="entry name" value="Olfact_rcpt"/>
</dbReference>
<evidence type="ECO:0000256" key="6">
    <source>
        <dbReference type="ARBA" id="ARBA00022989"/>
    </source>
</evidence>
<evidence type="ECO:0000256" key="4">
    <source>
        <dbReference type="ARBA" id="ARBA00022692"/>
    </source>
</evidence>
<evidence type="ECO:0000313" key="12">
    <source>
        <dbReference type="Proteomes" id="UP000694392"/>
    </source>
</evidence>
<keyword evidence="2" id="KW-1003">Cell membrane</keyword>
<reference evidence="11" key="2">
    <citation type="submission" date="2025-09" db="UniProtKB">
        <authorList>
            <consortium name="Ensembl"/>
        </authorList>
    </citation>
    <scope>IDENTIFICATION</scope>
</reference>
<evidence type="ECO:0000256" key="7">
    <source>
        <dbReference type="ARBA" id="ARBA00023136"/>
    </source>
</evidence>
<proteinExistence type="predicted"/>
<evidence type="ECO:0000256" key="1">
    <source>
        <dbReference type="ARBA" id="ARBA00004651"/>
    </source>
</evidence>
<dbReference type="GO" id="GO:0004984">
    <property type="term" value="F:olfactory receptor activity"/>
    <property type="evidence" value="ECO:0007669"/>
    <property type="project" value="InterPro"/>
</dbReference>
<dbReference type="InterPro" id="IPR017452">
    <property type="entry name" value="GPCR_Rhodpsn_7TM"/>
</dbReference>
<dbReference type="PRINTS" id="PR00245">
    <property type="entry name" value="OLFACTORYR"/>
</dbReference>
<dbReference type="Proteomes" id="UP000694392">
    <property type="component" value="Unplaced"/>
</dbReference>
<feature type="transmembrane region" description="Helical" evidence="9">
    <location>
        <begin position="199"/>
        <end position="227"/>
    </location>
</feature>
<protein>
    <recommendedName>
        <fullName evidence="10">G-protein coupled receptors family 1 profile domain-containing protein</fullName>
    </recommendedName>
</protein>
<organism evidence="11 12">
    <name type="scientific">Sphenodon punctatus</name>
    <name type="common">Tuatara</name>
    <name type="synonym">Hatteria punctata</name>
    <dbReference type="NCBI Taxonomy" id="8508"/>
    <lineage>
        <taxon>Eukaryota</taxon>
        <taxon>Metazoa</taxon>
        <taxon>Chordata</taxon>
        <taxon>Craniata</taxon>
        <taxon>Vertebrata</taxon>
        <taxon>Euteleostomi</taxon>
        <taxon>Lepidosauria</taxon>
        <taxon>Sphenodontia</taxon>
        <taxon>Sphenodontidae</taxon>
        <taxon>Sphenodon</taxon>
    </lineage>
</organism>
<sequence>MQKGNWSRVTEFILMGFPHKSEMRYPLFLLFLTIYFFTLLGNFLILVAIRTDSRLHVPMYFFLGNLSFLDIWFSTVTLPKMLEGLLTPCGVVISFKGCVAQVYFSQLLGCTECFLYTIMSYDRYLAISSPLRYSSIMHRSMYIQLTAGVWLGCSVHSTIQTSLAFRLPYCGVKEIDNFFCDPPALLELACADTIINERVIFFGIGMVVVVCLVLILFSYGSILRIVLSLGKMGGRRRTISTFASHFVAVACFYVPCVFTYLRPNAKGTLDRAVAVFYTILTPMLNPLIYTLRNKEVKASLAKLKGKGLFLLGK</sequence>
<dbReference type="SUPFAM" id="SSF81321">
    <property type="entry name" value="Family A G protein-coupled receptor-like"/>
    <property type="match status" value="1"/>
</dbReference>
<evidence type="ECO:0000256" key="8">
    <source>
        <dbReference type="ARBA" id="ARBA00023224"/>
    </source>
</evidence>
<dbReference type="Ensembl" id="ENSSPUT00000013752.1">
    <property type="protein sequence ID" value="ENSSPUP00000012889.1"/>
    <property type="gene ID" value="ENSSPUG00000009939.1"/>
</dbReference>
<evidence type="ECO:0000256" key="3">
    <source>
        <dbReference type="ARBA" id="ARBA00022606"/>
    </source>
</evidence>
<evidence type="ECO:0000259" key="10">
    <source>
        <dbReference type="PROSITE" id="PS50262"/>
    </source>
</evidence>
<keyword evidence="7 9" id="KW-0472">Membrane</keyword>